<dbReference type="OrthoDB" id="9997739at2759"/>
<feature type="region of interest" description="Disordered" evidence="1">
    <location>
        <begin position="43"/>
        <end position="62"/>
    </location>
</feature>
<sequence length="262" mass="30000">MEYVTHHPKYFMVGGDLHILIDDVMFKVHSYFFRRESRNFFDGAEPPSSPSPEPGSPEMDDRCTSESRAIRIPDVTVEEFERFLWVFYNPKYSIYSANIYSWFSILKLAHRWDFPEVKDFALRELKRRESEIPLVTRIRLYQEYEAPLELLVPLFSELCARESAPTNEEIAELGFEQACYVWKAREALRFPDGVTPLPGGVTQNDVYAIVADIMGLPEYTVEGTEHTEVTGVKPDPGAPSGGEDTAVVPQPRTKKQKKAKPT</sequence>
<dbReference type="SUPFAM" id="SSF54695">
    <property type="entry name" value="POZ domain"/>
    <property type="match status" value="1"/>
</dbReference>
<accession>A0A4Y7SI17</accession>
<feature type="compositionally biased region" description="Basic residues" evidence="1">
    <location>
        <begin position="252"/>
        <end position="262"/>
    </location>
</feature>
<protein>
    <recommendedName>
        <fullName evidence="4">BTB domain-containing protein</fullName>
    </recommendedName>
</protein>
<name>A0A4Y7SI17_COPMI</name>
<feature type="region of interest" description="Disordered" evidence="1">
    <location>
        <begin position="224"/>
        <end position="262"/>
    </location>
</feature>
<evidence type="ECO:0000256" key="1">
    <source>
        <dbReference type="SAM" id="MobiDB-lite"/>
    </source>
</evidence>
<organism evidence="2 3">
    <name type="scientific">Coprinellus micaceus</name>
    <name type="common">Glistening ink-cap mushroom</name>
    <name type="synonym">Coprinus micaceus</name>
    <dbReference type="NCBI Taxonomy" id="71717"/>
    <lineage>
        <taxon>Eukaryota</taxon>
        <taxon>Fungi</taxon>
        <taxon>Dikarya</taxon>
        <taxon>Basidiomycota</taxon>
        <taxon>Agaricomycotina</taxon>
        <taxon>Agaricomycetes</taxon>
        <taxon>Agaricomycetidae</taxon>
        <taxon>Agaricales</taxon>
        <taxon>Agaricineae</taxon>
        <taxon>Psathyrellaceae</taxon>
        <taxon>Coprinellus</taxon>
    </lineage>
</organism>
<keyword evidence="3" id="KW-1185">Reference proteome</keyword>
<dbReference type="Gene3D" id="3.30.710.10">
    <property type="entry name" value="Potassium Channel Kv1.1, Chain A"/>
    <property type="match status" value="1"/>
</dbReference>
<dbReference type="Proteomes" id="UP000298030">
    <property type="component" value="Unassembled WGS sequence"/>
</dbReference>
<reference evidence="2 3" key="1">
    <citation type="journal article" date="2019" name="Nat. Ecol. Evol.">
        <title>Megaphylogeny resolves global patterns of mushroom evolution.</title>
        <authorList>
            <person name="Varga T."/>
            <person name="Krizsan K."/>
            <person name="Foldi C."/>
            <person name="Dima B."/>
            <person name="Sanchez-Garcia M."/>
            <person name="Sanchez-Ramirez S."/>
            <person name="Szollosi G.J."/>
            <person name="Szarkandi J.G."/>
            <person name="Papp V."/>
            <person name="Albert L."/>
            <person name="Andreopoulos W."/>
            <person name="Angelini C."/>
            <person name="Antonin V."/>
            <person name="Barry K.W."/>
            <person name="Bougher N.L."/>
            <person name="Buchanan P."/>
            <person name="Buyck B."/>
            <person name="Bense V."/>
            <person name="Catcheside P."/>
            <person name="Chovatia M."/>
            <person name="Cooper J."/>
            <person name="Damon W."/>
            <person name="Desjardin D."/>
            <person name="Finy P."/>
            <person name="Geml J."/>
            <person name="Haridas S."/>
            <person name="Hughes K."/>
            <person name="Justo A."/>
            <person name="Karasinski D."/>
            <person name="Kautmanova I."/>
            <person name="Kiss B."/>
            <person name="Kocsube S."/>
            <person name="Kotiranta H."/>
            <person name="LaButti K.M."/>
            <person name="Lechner B.E."/>
            <person name="Liimatainen K."/>
            <person name="Lipzen A."/>
            <person name="Lukacs Z."/>
            <person name="Mihaltcheva S."/>
            <person name="Morgado L.N."/>
            <person name="Niskanen T."/>
            <person name="Noordeloos M.E."/>
            <person name="Ohm R.A."/>
            <person name="Ortiz-Santana B."/>
            <person name="Ovrebo C."/>
            <person name="Racz N."/>
            <person name="Riley R."/>
            <person name="Savchenko A."/>
            <person name="Shiryaev A."/>
            <person name="Soop K."/>
            <person name="Spirin V."/>
            <person name="Szebenyi C."/>
            <person name="Tomsovsky M."/>
            <person name="Tulloss R.E."/>
            <person name="Uehling J."/>
            <person name="Grigoriev I.V."/>
            <person name="Vagvolgyi C."/>
            <person name="Papp T."/>
            <person name="Martin F.M."/>
            <person name="Miettinen O."/>
            <person name="Hibbett D.S."/>
            <person name="Nagy L.G."/>
        </authorList>
    </citation>
    <scope>NUCLEOTIDE SEQUENCE [LARGE SCALE GENOMIC DNA]</scope>
    <source>
        <strain evidence="2 3">FP101781</strain>
    </source>
</reference>
<evidence type="ECO:0000313" key="2">
    <source>
        <dbReference type="EMBL" id="TEB21537.1"/>
    </source>
</evidence>
<dbReference type="AlphaFoldDB" id="A0A4Y7SI17"/>
<comment type="caution">
    <text evidence="2">The sequence shown here is derived from an EMBL/GenBank/DDBJ whole genome shotgun (WGS) entry which is preliminary data.</text>
</comment>
<dbReference type="EMBL" id="QPFP01000108">
    <property type="protein sequence ID" value="TEB21537.1"/>
    <property type="molecule type" value="Genomic_DNA"/>
</dbReference>
<proteinExistence type="predicted"/>
<dbReference type="InterPro" id="IPR011333">
    <property type="entry name" value="SKP1/BTB/POZ_sf"/>
</dbReference>
<evidence type="ECO:0008006" key="4">
    <source>
        <dbReference type="Google" id="ProtNLM"/>
    </source>
</evidence>
<evidence type="ECO:0000313" key="3">
    <source>
        <dbReference type="Proteomes" id="UP000298030"/>
    </source>
</evidence>
<gene>
    <name evidence="2" type="ORF">FA13DRAFT_1695763</name>
</gene>